<evidence type="ECO:0000256" key="2">
    <source>
        <dbReference type="ARBA" id="ARBA00022741"/>
    </source>
</evidence>
<name>A0A0M0BSB2_9ARCH</name>
<dbReference type="GO" id="GO:0006260">
    <property type="term" value="P:DNA replication"/>
    <property type="evidence" value="ECO:0007669"/>
    <property type="project" value="UniProtKB-KW"/>
</dbReference>
<evidence type="ECO:0000256" key="1">
    <source>
        <dbReference type="ARBA" id="ARBA00022705"/>
    </source>
</evidence>
<keyword evidence="2" id="KW-0547">Nucleotide-binding</keyword>
<organism evidence="5 6">
    <name type="scientific">miscellaneous Crenarchaeota group-1 archaeon SG8-32-1</name>
    <dbReference type="NCBI Taxonomy" id="1685124"/>
    <lineage>
        <taxon>Archaea</taxon>
        <taxon>Candidatus Bathyarchaeota</taxon>
        <taxon>MCG-1</taxon>
    </lineage>
</organism>
<evidence type="ECO:0000313" key="5">
    <source>
        <dbReference type="EMBL" id="KON31121.1"/>
    </source>
</evidence>
<dbReference type="SMART" id="SM00382">
    <property type="entry name" value="AAA"/>
    <property type="match status" value="1"/>
</dbReference>
<dbReference type="InterPro" id="IPR003593">
    <property type="entry name" value="AAA+_ATPase"/>
</dbReference>
<dbReference type="CDD" id="cd18140">
    <property type="entry name" value="HLD_clamp_RFC"/>
    <property type="match status" value="1"/>
</dbReference>
<dbReference type="Proteomes" id="UP000037237">
    <property type="component" value="Unassembled WGS sequence"/>
</dbReference>
<dbReference type="InterPro" id="IPR027417">
    <property type="entry name" value="P-loop_NTPase"/>
</dbReference>
<dbReference type="Pfam" id="PF00004">
    <property type="entry name" value="AAA"/>
    <property type="match status" value="1"/>
</dbReference>
<dbReference type="PANTHER" id="PTHR23389">
    <property type="entry name" value="CHROMOSOME TRANSMISSION FIDELITY FACTOR 18"/>
    <property type="match status" value="1"/>
</dbReference>
<dbReference type="NCBIfam" id="NF003229">
    <property type="entry name" value="PRK04195.1-5"/>
    <property type="match status" value="1"/>
</dbReference>
<dbReference type="InterPro" id="IPR003959">
    <property type="entry name" value="ATPase_AAA_core"/>
</dbReference>
<dbReference type="AlphaFoldDB" id="A0A0M0BSB2"/>
<gene>
    <name evidence="5" type="ORF">AC477_04405</name>
</gene>
<keyword evidence="1" id="KW-0235">DNA replication</keyword>
<evidence type="ECO:0000259" key="4">
    <source>
        <dbReference type="SMART" id="SM00382"/>
    </source>
</evidence>
<sequence length="409" mass="46516">MKTNLLWVEKYRPKKISDVVGNELAKTELINWLQSKRHKKKGVLLYGPAGVGKTALVNAASNQFNFSIIEMNASDTRTEKAINKIGKPATSFIALDTFSSERRGNILFLDEVDGVFGRQDRGGIKAIINIIKESLIPVVMAANDVDQQKLRPLKKVCQMIRFQQIRIPLIITTLRKICVAENIQAEFEALERIAQNSLGDMRSAINDLQSIGEGKQFLKLQDTAFLTVRNKDVGMYDTLKGMFSSETIGDSAMVLNRSNVNYDDFLLSFSDNLPLRYRNPTDLATAYDLVSRADMFRGRVGTDNWHLLRYFFNFLAEAATVSPKSYKSFDLIYPPMRIMKLFWTKGKRTNLENICAKISLRCHVSQNTAKTDMIPYIKMMIKKQKSSSIISWLKLEPNDVDFLLKLNDL</sequence>
<comment type="caution">
    <text evidence="5">The sequence shown here is derived from an EMBL/GenBank/DDBJ whole genome shotgun (WGS) entry which is preliminary data.</text>
</comment>
<accession>A0A0M0BSB2</accession>
<feature type="domain" description="AAA+ ATPase" evidence="4">
    <location>
        <begin position="39"/>
        <end position="172"/>
    </location>
</feature>
<reference evidence="5 6" key="1">
    <citation type="submission" date="2015-06" db="EMBL/GenBank/DDBJ databases">
        <title>New insights into the roles of widespread benthic archaea in carbon and nitrogen cycling.</title>
        <authorList>
            <person name="Lazar C.S."/>
            <person name="Baker B.J."/>
            <person name="Seitz K.W."/>
            <person name="Hyde A.S."/>
            <person name="Dick G.J."/>
            <person name="Hinrichs K.-U."/>
            <person name="Teske A.P."/>
        </authorList>
    </citation>
    <scope>NUCLEOTIDE SEQUENCE [LARGE SCALE GENOMIC DNA]</scope>
    <source>
        <strain evidence="5">SG8-32-1</strain>
    </source>
</reference>
<dbReference type="Pfam" id="PF21960">
    <property type="entry name" value="RCF1-5-like_lid"/>
    <property type="match status" value="1"/>
</dbReference>
<dbReference type="InterPro" id="IPR047854">
    <property type="entry name" value="RFC_lid"/>
</dbReference>
<protein>
    <recommendedName>
        <fullName evidence="4">AAA+ ATPase domain-containing protein</fullName>
    </recommendedName>
</protein>
<dbReference type="GO" id="GO:0005524">
    <property type="term" value="F:ATP binding"/>
    <property type="evidence" value="ECO:0007669"/>
    <property type="project" value="UniProtKB-KW"/>
</dbReference>
<dbReference type="GO" id="GO:0016887">
    <property type="term" value="F:ATP hydrolysis activity"/>
    <property type="evidence" value="ECO:0007669"/>
    <property type="project" value="InterPro"/>
</dbReference>
<dbReference type="Gene3D" id="1.10.8.60">
    <property type="match status" value="1"/>
</dbReference>
<dbReference type="SUPFAM" id="SSF52540">
    <property type="entry name" value="P-loop containing nucleoside triphosphate hydrolases"/>
    <property type="match status" value="1"/>
</dbReference>
<evidence type="ECO:0000256" key="3">
    <source>
        <dbReference type="ARBA" id="ARBA00022840"/>
    </source>
</evidence>
<dbReference type="CDD" id="cd00009">
    <property type="entry name" value="AAA"/>
    <property type="match status" value="1"/>
</dbReference>
<keyword evidence="3" id="KW-0067">ATP-binding</keyword>
<dbReference type="Gene3D" id="3.40.50.300">
    <property type="entry name" value="P-loop containing nucleotide triphosphate hydrolases"/>
    <property type="match status" value="1"/>
</dbReference>
<dbReference type="EMBL" id="LFWU01000106">
    <property type="protein sequence ID" value="KON31121.1"/>
    <property type="molecule type" value="Genomic_DNA"/>
</dbReference>
<dbReference type="PANTHER" id="PTHR23389:SF6">
    <property type="entry name" value="REPLICATION FACTOR C SUBUNIT 1"/>
    <property type="match status" value="1"/>
</dbReference>
<proteinExistence type="predicted"/>
<evidence type="ECO:0000313" key="6">
    <source>
        <dbReference type="Proteomes" id="UP000037237"/>
    </source>
</evidence>